<name>S4VRX3_9VIRU</name>
<dbReference type="GeneID" id="16513131"/>
<feature type="region of interest" description="Disordered" evidence="1">
    <location>
        <begin position="1"/>
        <end position="31"/>
    </location>
</feature>
<evidence type="ECO:0000313" key="2">
    <source>
        <dbReference type="EMBL" id="AGO82155.1"/>
    </source>
</evidence>
<sequence>MKRRLSQDFDGDDDETEPMFVGSPAHKQPRVGVAGTPWNADASIADLEALCTRVSDGSADAADLREMLRLALGGAIGGAGSAWRAAERPNATTSCGPVVDTYRHLWRTLARPEHTAALGVVLSMSSAWPPTFADVVRAYAGLDTEDDPALGHLYLLQKRIEDRPLTEIVGALVQSIDAAARRRAILGAIGYSPSQSFADPFAGTDWVDARVQGCNPNVSYFILESDGDEDTRVALFAVTPQSGTATLVATAAIPYCLPTTRARPFDVLSRVDAGPLASIAARPRVTEALAPYAESLTLFLAALASPEPCQLYEDEEETYADDIERTSLLLEPTPAGAQQIKATMVPLPSEFDLPDPVRDLIDDNYANAEDDWYSAPMRGAWMDECRLVIALRLFEGQVRARAESRRYAPQNLVDFAARAYTGPLRTGMAPDEVLDHAADYAWQGVCAAPALPSGHLAGADRLLDVALLWGVQPDATEIARPEFLCGRLAQAAAERRGGMPLSPS</sequence>
<dbReference type="Proteomes" id="UP000201566">
    <property type="component" value="Segment"/>
</dbReference>
<dbReference type="KEGG" id="vg:16513131"/>
<organism evidence="2 3">
    <name type="scientific">Pandoravirus dulcis</name>
    <dbReference type="NCBI Taxonomy" id="1349409"/>
    <lineage>
        <taxon>Viruses</taxon>
        <taxon>Pandoravirus</taxon>
    </lineage>
</organism>
<evidence type="ECO:0000313" key="3">
    <source>
        <dbReference type="Proteomes" id="UP000201566"/>
    </source>
</evidence>
<dbReference type="EMBL" id="KC977570">
    <property type="protein sequence ID" value="AGO82155.1"/>
    <property type="molecule type" value="Genomic_DNA"/>
</dbReference>
<gene>
    <name evidence="2" type="ORF">pdul_cds_214</name>
</gene>
<dbReference type="RefSeq" id="YP_008318824.1">
    <property type="nucleotide sequence ID" value="NC_021858.1"/>
</dbReference>
<accession>S4VRX3</accession>
<protein>
    <submittedName>
        <fullName evidence="2">Uncharacterized protein</fullName>
    </submittedName>
</protein>
<reference evidence="2 3" key="1">
    <citation type="journal article" date="2013" name="Science">
        <title>Pandoraviruses: amoeba viruses with genomes up to 2.5 Mb reaching that of parasitic eukaryotes.</title>
        <authorList>
            <person name="Philippe N."/>
            <person name="Legendre M."/>
            <person name="Doutre G."/>
            <person name="Coute Y."/>
            <person name="Poirot O."/>
            <person name="Lescot M."/>
            <person name="Arslan D."/>
            <person name="Seltzer V."/>
            <person name="Bertaux L."/>
            <person name="Bruley C."/>
            <person name="Garin J."/>
            <person name="Claverie J.M."/>
            <person name="Abergel C."/>
        </authorList>
    </citation>
    <scope>NUCLEOTIDE SEQUENCE [LARGE SCALE GENOMIC DNA]</scope>
    <source>
        <strain evidence="2">Melbourne</strain>
    </source>
</reference>
<evidence type="ECO:0000256" key="1">
    <source>
        <dbReference type="SAM" id="MobiDB-lite"/>
    </source>
</evidence>
<proteinExistence type="predicted"/>